<feature type="transmembrane region" description="Helical" evidence="8">
    <location>
        <begin position="164"/>
        <end position="184"/>
    </location>
</feature>
<dbReference type="Pfam" id="PF12832">
    <property type="entry name" value="MFS_1_like"/>
    <property type="match status" value="1"/>
</dbReference>
<name>A0ABW3D7H1_9BACL</name>
<feature type="transmembrane region" description="Helical" evidence="8">
    <location>
        <begin position="101"/>
        <end position="118"/>
    </location>
</feature>
<feature type="transmembrane region" description="Helical" evidence="8">
    <location>
        <begin position="338"/>
        <end position="359"/>
    </location>
</feature>
<feature type="transmembrane region" description="Helical" evidence="8">
    <location>
        <begin position="76"/>
        <end position="95"/>
    </location>
</feature>
<dbReference type="Gene3D" id="1.20.1250.20">
    <property type="entry name" value="MFS general substrate transporter like domains"/>
    <property type="match status" value="2"/>
</dbReference>
<evidence type="ECO:0000256" key="4">
    <source>
        <dbReference type="ARBA" id="ARBA00022519"/>
    </source>
</evidence>
<proteinExistence type="predicted"/>
<keyword evidence="11" id="KW-1185">Reference proteome</keyword>
<feature type="transmembrane region" description="Helical" evidence="8">
    <location>
        <begin position="275"/>
        <end position="295"/>
    </location>
</feature>
<evidence type="ECO:0000256" key="7">
    <source>
        <dbReference type="ARBA" id="ARBA00023136"/>
    </source>
</evidence>
<evidence type="ECO:0000256" key="5">
    <source>
        <dbReference type="ARBA" id="ARBA00022692"/>
    </source>
</evidence>
<keyword evidence="2" id="KW-0813">Transport</keyword>
<keyword evidence="5 8" id="KW-0812">Transmembrane</keyword>
<organism evidence="10 11">
    <name type="scientific">Paenibacillus residui</name>
    <dbReference type="NCBI Taxonomy" id="629724"/>
    <lineage>
        <taxon>Bacteria</taxon>
        <taxon>Bacillati</taxon>
        <taxon>Bacillota</taxon>
        <taxon>Bacilli</taxon>
        <taxon>Bacillales</taxon>
        <taxon>Paenibacillaceae</taxon>
        <taxon>Paenibacillus</taxon>
    </lineage>
</organism>
<feature type="transmembrane region" description="Helical" evidence="8">
    <location>
        <begin position="139"/>
        <end position="158"/>
    </location>
</feature>
<dbReference type="PANTHER" id="PTHR23522">
    <property type="entry name" value="BLL5896 PROTEIN"/>
    <property type="match status" value="1"/>
</dbReference>
<dbReference type="PANTHER" id="PTHR23522:SF10">
    <property type="entry name" value="3-PHENYLPROPIONIC ACID TRANSPORTER-RELATED"/>
    <property type="match status" value="1"/>
</dbReference>
<feature type="transmembrane region" description="Helical" evidence="8">
    <location>
        <begin position="50"/>
        <end position="69"/>
    </location>
</feature>
<dbReference type="RefSeq" id="WP_379286760.1">
    <property type="nucleotide sequence ID" value="NZ_JBHTIU010000021.1"/>
</dbReference>
<keyword evidence="7 8" id="KW-0472">Membrane</keyword>
<evidence type="ECO:0000256" key="3">
    <source>
        <dbReference type="ARBA" id="ARBA00022475"/>
    </source>
</evidence>
<gene>
    <name evidence="10" type="ORF">ACFQ03_05920</name>
</gene>
<keyword evidence="6 8" id="KW-1133">Transmembrane helix</keyword>
<accession>A0ABW3D7H1</accession>
<feature type="transmembrane region" description="Helical" evidence="8">
    <location>
        <begin position="365"/>
        <end position="386"/>
    </location>
</feature>
<comment type="caution">
    <text evidence="10">The sequence shown here is derived from an EMBL/GenBank/DDBJ whole genome shotgun (WGS) entry which is preliminary data.</text>
</comment>
<comment type="subcellular location">
    <subcellularLocation>
        <location evidence="1">Cell inner membrane</location>
        <topology evidence="1">Multi-pass membrane protein</topology>
    </subcellularLocation>
</comment>
<evidence type="ECO:0000256" key="8">
    <source>
        <dbReference type="SAM" id="Phobius"/>
    </source>
</evidence>
<dbReference type="EMBL" id="JBHTIU010000021">
    <property type="protein sequence ID" value="MFD0868679.1"/>
    <property type="molecule type" value="Genomic_DNA"/>
</dbReference>
<evidence type="ECO:0000313" key="11">
    <source>
        <dbReference type="Proteomes" id="UP001597120"/>
    </source>
</evidence>
<dbReference type="InterPro" id="IPR036259">
    <property type="entry name" value="MFS_trans_sf"/>
</dbReference>
<sequence length="404" mass="44645">MTDTVQPASARSLVQLKIYNFFVYGSIAVLFAFFPFYFMKAGLSRMEIGMLMAGGPFVSIIANPMWGYLSDRFQNLRRVIVILLLGNLLAVQAVFHTTSFGVIYLVMIVFFFFQTPLFSQSNSLILNTIEGTRYKFGTFRLWGSLGWALLAVAVGPVIERTGIDRLWIIYSVMLLITLAFTIGLPRGQVAEVPTKFDGRGYGKVFINPHFTIFVLLGVLISVPNSMNSTFVSIYISDLGGSETLIGWSAFFSAIFEIPVFLLFDRFLKKKTNTMVACLAAVSLLFALRWLLMAVAAGPWQIIWIQVLHCITFGGYYYVGTSLTAHLIPSEYRATGQAAFALTWGGISGILAGFIGGWMFQNLGPAPMYTISAVVSLLGAAGFVWLWRMIRKAEARTSGTHSAAV</sequence>
<evidence type="ECO:0000256" key="6">
    <source>
        <dbReference type="ARBA" id="ARBA00022989"/>
    </source>
</evidence>
<feature type="transmembrane region" description="Helical" evidence="8">
    <location>
        <begin position="301"/>
        <end position="318"/>
    </location>
</feature>
<protein>
    <submittedName>
        <fullName evidence="10">MFS transporter</fullName>
    </submittedName>
</protein>
<evidence type="ECO:0000313" key="10">
    <source>
        <dbReference type="EMBL" id="MFD0868679.1"/>
    </source>
</evidence>
<keyword evidence="4" id="KW-0997">Cell inner membrane</keyword>
<evidence type="ECO:0000256" key="1">
    <source>
        <dbReference type="ARBA" id="ARBA00004429"/>
    </source>
</evidence>
<feature type="transmembrane region" description="Helical" evidence="8">
    <location>
        <begin position="204"/>
        <end position="224"/>
    </location>
</feature>
<feature type="transmembrane region" description="Helical" evidence="8">
    <location>
        <begin position="244"/>
        <end position="263"/>
    </location>
</feature>
<dbReference type="SUPFAM" id="SSF103473">
    <property type="entry name" value="MFS general substrate transporter"/>
    <property type="match status" value="1"/>
</dbReference>
<reference evidence="11" key="1">
    <citation type="journal article" date="2019" name="Int. J. Syst. Evol. Microbiol.">
        <title>The Global Catalogue of Microorganisms (GCM) 10K type strain sequencing project: providing services to taxonomists for standard genome sequencing and annotation.</title>
        <authorList>
            <consortium name="The Broad Institute Genomics Platform"/>
            <consortium name="The Broad Institute Genome Sequencing Center for Infectious Disease"/>
            <person name="Wu L."/>
            <person name="Ma J."/>
        </authorList>
    </citation>
    <scope>NUCLEOTIDE SEQUENCE [LARGE SCALE GENOMIC DNA]</scope>
    <source>
        <strain evidence="11">CCUG 57263</strain>
    </source>
</reference>
<evidence type="ECO:0000256" key="2">
    <source>
        <dbReference type="ARBA" id="ARBA00022448"/>
    </source>
</evidence>
<dbReference type="Proteomes" id="UP001597120">
    <property type="component" value="Unassembled WGS sequence"/>
</dbReference>
<feature type="transmembrane region" description="Helical" evidence="8">
    <location>
        <begin position="21"/>
        <end position="38"/>
    </location>
</feature>
<dbReference type="InterPro" id="IPR024989">
    <property type="entry name" value="MFS_assoc_dom"/>
</dbReference>
<keyword evidence="3" id="KW-1003">Cell membrane</keyword>
<evidence type="ECO:0000259" key="9">
    <source>
        <dbReference type="Pfam" id="PF12832"/>
    </source>
</evidence>
<feature type="domain" description="Major facilitator superfamily associated" evidence="9">
    <location>
        <begin position="14"/>
        <end position="368"/>
    </location>
</feature>